<keyword evidence="2" id="KW-0449">Lipoprotein</keyword>
<evidence type="ECO:0000256" key="2">
    <source>
        <dbReference type="RuleBase" id="RU362097"/>
    </source>
</evidence>
<dbReference type="Proteomes" id="UP001449795">
    <property type="component" value="Chromosome"/>
</dbReference>
<protein>
    <submittedName>
        <fullName evidence="3">Efflux transporter outer membrane subunit</fullName>
    </submittedName>
</protein>
<dbReference type="PANTHER" id="PTHR30203:SF33">
    <property type="entry name" value="BLR4455 PROTEIN"/>
    <property type="match status" value="1"/>
</dbReference>
<dbReference type="EMBL" id="CP152276">
    <property type="protein sequence ID" value="XAE44642.1"/>
    <property type="molecule type" value="Genomic_DNA"/>
</dbReference>
<dbReference type="RefSeq" id="WP_342629874.1">
    <property type="nucleotide sequence ID" value="NZ_CP152276.1"/>
</dbReference>
<evidence type="ECO:0000313" key="4">
    <source>
        <dbReference type="Proteomes" id="UP001449795"/>
    </source>
</evidence>
<comment type="similarity">
    <text evidence="1 2">Belongs to the outer membrane factor (OMF) (TC 1.B.17) family.</text>
</comment>
<comment type="subcellular location">
    <subcellularLocation>
        <location evidence="2">Cell membrane</location>
        <topology evidence="2">Lipid-anchor</topology>
    </subcellularLocation>
</comment>
<dbReference type="NCBIfam" id="TIGR01845">
    <property type="entry name" value="outer_NodT"/>
    <property type="match status" value="1"/>
</dbReference>
<keyword evidence="2" id="KW-0564">Palmitate</keyword>
<dbReference type="SUPFAM" id="SSF56954">
    <property type="entry name" value="Outer membrane efflux proteins (OEP)"/>
    <property type="match status" value="1"/>
</dbReference>
<accession>A0ABZ3DA43</accession>
<gene>
    <name evidence="3" type="ORF">AAC691_09590</name>
</gene>
<dbReference type="PANTHER" id="PTHR30203">
    <property type="entry name" value="OUTER MEMBRANE CATION EFFLUX PROTEIN"/>
    <property type="match status" value="1"/>
</dbReference>
<keyword evidence="4" id="KW-1185">Reference proteome</keyword>
<keyword evidence="2" id="KW-0812">Transmembrane</keyword>
<name>A0ABZ3DA43_9PROT</name>
<dbReference type="Gene3D" id="1.20.1600.10">
    <property type="entry name" value="Outer membrane efflux proteins (OEP)"/>
    <property type="match status" value="1"/>
</dbReference>
<evidence type="ECO:0000313" key="3">
    <source>
        <dbReference type="EMBL" id="XAE44642.1"/>
    </source>
</evidence>
<sequence>MHTECKNARSITIRIRNEIWLRVRLAVEIVTIGLCSGCAVGPDFRHPTSHLPIRYTETALSAHTASSPTAQGQMQTLIMGRDIPGAWWQLFRSPVLTQLVTTAIRNNPGLEASRQALRNAEEVTLAEYSGLSPAVSGSFSRTRGNFPLAPSGQPNTSLSYGYYDAHLELSYNFDVWGKTRRTIEQQSAQADFQRAQLEAFLLTLTGNVVSTAINEASLRGQLAEQQRLIIFERNYLRTIQNQFALGGATATDVALQQAQLGQQEALLPQIKTELAQARHAMAAYLGATPAEAHVPILDLATLELPTDVPVSLPSALLEQRPDIRQAEANLHAATAGVGIAIANRLPQFTLTGDLGSEATRAGELMTPGNGLATLAMQALQPIFQGGNLLHQQRAAVASMRQYAAQWQQTVVGAFQDVANALVQLQNDSWQLAATLATEQASARALSLAQRQYQLGGVSYLTVLTSEVTYQNAAIALVRARAARLADTAALFVALGGGWWNRQDLPPPPSDVLHSLLPWSHS</sequence>
<proteinExistence type="inferred from homology"/>
<dbReference type="InterPro" id="IPR010131">
    <property type="entry name" value="MdtP/NodT-like"/>
</dbReference>
<organism evidence="3 4">
    <name type="scientific">Nguyenibacter vanlangensis</name>
    <dbReference type="NCBI Taxonomy" id="1216886"/>
    <lineage>
        <taxon>Bacteria</taxon>
        <taxon>Pseudomonadati</taxon>
        <taxon>Pseudomonadota</taxon>
        <taxon>Alphaproteobacteria</taxon>
        <taxon>Acetobacterales</taxon>
        <taxon>Acetobacteraceae</taxon>
        <taxon>Nguyenibacter</taxon>
    </lineage>
</organism>
<keyword evidence="2" id="KW-0472">Membrane</keyword>
<evidence type="ECO:0000256" key="1">
    <source>
        <dbReference type="ARBA" id="ARBA00007613"/>
    </source>
</evidence>
<dbReference type="InterPro" id="IPR003423">
    <property type="entry name" value="OMP_efflux"/>
</dbReference>
<reference evidence="3 4" key="1">
    <citation type="submission" date="2024-04" db="EMBL/GenBank/DDBJ databases">
        <title>Complete genome sequence of Nguyenibacter vanlangesis HBCM-1154, a strain capable of nitrogen fixation, IAA production, and phosphorus solubilization isolated from sugarcane soil.</title>
        <authorList>
            <person name="MY HANH P."/>
        </authorList>
    </citation>
    <scope>NUCLEOTIDE SEQUENCE [LARGE SCALE GENOMIC DNA]</scope>
    <source>
        <strain evidence="3 4">HBCM 1154</strain>
    </source>
</reference>
<dbReference type="Gene3D" id="2.20.200.10">
    <property type="entry name" value="Outer membrane efflux proteins (OEP)"/>
    <property type="match status" value="1"/>
</dbReference>
<keyword evidence="2" id="KW-1134">Transmembrane beta strand</keyword>
<dbReference type="Pfam" id="PF02321">
    <property type="entry name" value="OEP"/>
    <property type="match status" value="2"/>
</dbReference>